<feature type="region of interest" description="Disordered" evidence="1">
    <location>
        <begin position="155"/>
        <end position="176"/>
    </location>
</feature>
<evidence type="ECO:0000313" key="2">
    <source>
        <dbReference type="EMBL" id="KYN44074.1"/>
    </source>
</evidence>
<evidence type="ECO:0000256" key="1">
    <source>
        <dbReference type="SAM" id="MobiDB-lite"/>
    </source>
</evidence>
<protein>
    <submittedName>
        <fullName evidence="2">Uncharacterized protein</fullName>
    </submittedName>
</protein>
<feature type="compositionally biased region" description="Basic and acidic residues" evidence="1">
    <location>
        <begin position="30"/>
        <end position="46"/>
    </location>
</feature>
<sequence length="344" mass="40134">MERPQESLSDKSICAWLRSGSTGDSQSDSKASEGKEVGTADSREESGQGAIEVTAGSKLRRGRPSNADKLMRERRGSGVSVASVESWLSKRTRESETEDSGEDGEKGRQEIKKKRESVRREKESPDDKVEKMDEFKEMMQKMLNEMKEDLKAKMEENKEELKRELQKQKEDYERRDMARQQEIEELKKEIYMMKKREEMRERREKKKNVIISGIVHKEGDAKKVACETMKGLGVNVTCVKEAVYVGKVGEKKILVEMESMDEKRNVMIKKSKLKGSKVYIDDDMTKYERDRQRKIRQWAMEERKKGMNVRVGYGKGFVNGREFVWCDENERMEEKGWRTESMNM</sequence>
<feature type="region of interest" description="Disordered" evidence="1">
    <location>
        <begin position="1"/>
        <end position="133"/>
    </location>
</feature>
<accession>A0A195FW57</accession>
<organism evidence="2 3">
    <name type="scientific">Trachymyrmex septentrionalis</name>
    <dbReference type="NCBI Taxonomy" id="34720"/>
    <lineage>
        <taxon>Eukaryota</taxon>
        <taxon>Metazoa</taxon>
        <taxon>Ecdysozoa</taxon>
        <taxon>Arthropoda</taxon>
        <taxon>Hexapoda</taxon>
        <taxon>Insecta</taxon>
        <taxon>Pterygota</taxon>
        <taxon>Neoptera</taxon>
        <taxon>Endopterygota</taxon>
        <taxon>Hymenoptera</taxon>
        <taxon>Apocrita</taxon>
        <taxon>Aculeata</taxon>
        <taxon>Formicoidea</taxon>
        <taxon>Formicidae</taxon>
        <taxon>Myrmicinae</taxon>
        <taxon>Trachymyrmex</taxon>
    </lineage>
</organism>
<feature type="compositionally biased region" description="Basic and acidic residues" evidence="1">
    <location>
        <begin position="118"/>
        <end position="133"/>
    </location>
</feature>
<proteinExistence type="predicted"/>
<name>A0A195FW57_9HYME</name>
<feature type="compositionally biased region" description="Polar residues" evidence="1">
    <location>
        <begin position="19"/>
        <end position="29"/>
    </location>
</feature>
<evidence type="ECO:0000313" key="3">
    <source>
        <dbReference type="Proteomes" id="UP000078541"/>
    </source>
</evidence>
<dbReference type="Proteomes" id="UP000078541">
    <property type="component" value="Unassembled WGS sequence"/>
</dbReference>
<gene>
    <name evidence="2" type="ORF">ALC56_01390</name>
</gene>
<dbReference type="EMBL" id="KQ981261">
    <property type="protein sequence ID" value="KYN44074.1"/>
    <property type="molecule type" value="Genomic_DNA"/>
</dbReference>
<reference evidence="2 3" key="1">
    <citation type="submission" date="2016-03" db="EMBL/GenBank/DDBJ databases">
        <title>Trachymyrmex septentrionalis WGS genome.</title>
        <authorList>
            <person name="Nygaard S."/>
            <person name="Hu H."/>
            <person name="Boomsma J."/>
            <person name="Zhang G."/>
        </authorList>
    </citation>
    <scope>NUCLEOTIDE SEQUENCE [LARGE SCALE GENOMIC DNA]</scope>
    <source>
        <strain evidence="2">Tsep2-gDNA-1</strain>
        <tissue evidence="2">Whole body</tissue>
    </source>
</reference>
<dbReference type="AlphaFoldDB" id="A0A195FW57"/>
<keyword evidence="3" id="KW-1185">Reference proteome</keyword>